<dbReference type="InterPro" id="IPR050177">
    <property type="entry name" value="Lipid_A_modif_metabolic_enz"/>
</dbReference>
<proteinExistence type="inferred from homology"/>
<dbReference type="PANTHER" id="PTHR43245">
    <property type="entry name" value="BIFUNCTIONAL POLYMYXIN RESISTANCE PROTEIN ARNA"/>
    <property type="match status" value="1"/>
</dbReference>
<dbReference type="PANTHER" id="PTHR43245:SF51">
    <property type="entry name" value="SHORT CHAIN DEHYDROGENASE_REDUCTASE FAMILY 42E, MEMBER 2"/>
    <property type="match status" value="1"/>
</dbReference>
<keyword evidence="3" id="KW-1133">Transmembrane helix</keyword>
<sequence length="379" mass="43521">MRRIVIIGGGGYLGVHLISKLQLLTDYKIYIVDYALRDFEDVSIDRDAIIFKKGSFIDEEMLDEILNGADVVFHLAAVGMMGLSAVDYDNIVRVNIEGTRLLIKKCQQHGVKRFVYAGSVAVEFIGQPIYDHSETTEYPDKNVFLNYYSWSKAEAEKLVLKSSTEFFKTCALRFRGIYGPAEPHTTQRVVKLIESGLFMMKVSIHGNREAITHHSSIRNCVNAFLLADEMLQKDGKPHGKAYHILDEGVCGAFEFWNPIVDYLHRRRPKLYFPFSILIIFAIFYERICFYVFQMEPILTVSELKLLAIDNTYSMDLAKQDLGFLPEGSMLNEVVKHLEERDKKLGREPSPPQPTCLTRIIVIVFILILTTFYKCFYCFI</sequence>
<gene>
    <name evidence="5" type="ORF">CBOVIS_LOCUS3186</name>
</gene>
<evidence type="ECO:0000313" key="6">
    <source>
        <dbReference type="Proteomes" id="UP000494206"/>
    </source>
</evidence>
<keyword evidence="6" id="KW-1185">Reference proteome</keyword>
<dbReference type="SUPFAM" id="SSF51735">
    <property type="entry name" value="NAD(P)-binding Rossmann-fold domains"/>
    <property type="match status" value="1"/>
</dbReference>
<dbReference type="Pfam" id="PF01073">
    <property type="entry name" value="3Beta_HSD"/>
    <property type="match status" value="1"/>
</dbReference>
<accession>A0A8S1E8N8</accession>
<protein>
    <recommendedName>
        <fullName evidence="4">3-beta hydroxysteroid dehydrogenase/isomerase domain-containing protein</fullName>
    </recommendedName>
</protein>
<reference evidence="5 6" key="1">
    <citation type="submission" date="2020-04" db="EMBL/GenBank/DDBJ databases">
        <authorList>
            <person name="Laetsch R D."/>
            <person name="Stevens L."/>
            <person name="Kumar S."/>
            <person name="Blaxter L. M."/>
        </authorList>
    </citation>
    <scope>NUCLEOTIDE SEQUENCE [LARGE SCALE GENOMIC DNA]</scope>
</reference>
<dbReference type="Proteomes" id="UP000494206">
    <property type="component" value="Unassembled WGS sequence"/>
</dbReference>
<feature type="transmembrane region" description="Helical" evidence="3">
    <location>
        <begin position="356"/>
        <end position="378"/>
    </location>
</feature>
<evidence type="ECO:0000256" key="1">
    <source>
        <dbReference type="ARBA" id="ARBA00009219"/>
    </source>
</evidence>
<dbReference type="AlphaFoldDB" id="A0A8S1E8N8"/>
<dbReference type="OrthoDB" id="2735536at2759"/>
<keyword evidence="3" id="KW-0812">Transmembrane</keyword>
<feature type="transmembrane region" description="Helical" evidence="3">
    <location>
        <begin position="270"/>
        <end position="292"/>
    </location>
</feature>
<dbReference type="InterPro" id="IPR036291">
    <property type="entry name" value="NAD(P)-bd_dom_sf"/>
</dbReference>
<evidence type="ECO:0000259" key="4">
    <source>
        <dbReference type="Pfam" id="PF01073"/>
    </source>
</evidence>
<dbReference type="GO" id="GO:0016616">
    <property type="term" value="F:oxidoreductase activity, acting on the CH-OH group of donors, NAD or NADP as acceptor"/>
    <property type="evidence" value="ECO:0007669"/>
    <property type="project" value="InterPro"/>
</dbReference>
<keyword evidence="3" id="KW-0472">Membrane</keyword>
<dbReference type="EMBL" id="CADEPM010000002">
    <property type="protein sequence ID" value="CAB3400195.1"/>
    <property type="molecule type" value="Genomic_DNA"/>
</dbReference>
<dbReference type="InterPro" id="IPR002225">
    <property type="entry name" value="3Beta_OHSteriod_DH/Estase"/>
</dbReference>
<feature type="domain" description="3-beta hydroxysteroid dehydrogenase/isomerase" evidence="4">
    <location>
        <begin position="5"/>
        <end position="262"/>
    </location>
</feature>
<comment type="similarity">
    <text evidence="1 3">Belongs to the 3-beta-HSD family.</text>
</comment>
<keyword evidence="2 3" id="KW-0560">Oxidoreductase</keyword>
<evidence type="ECO:0000256" key="2">
    <source>
        <dbReference type="ARBA" id="ARBA00023002"/>
    </source>
</evidence>
<organism evidence="5 6">
    <name type="scientific">Caenorhabditis bovis</name>
    <dbReference type="NCBI Taxonomy" id="2654633"/>
    <lineage>
        <taxon>Eukaryota</taxon>
        <taxon>Metazoa</taxon>
        <taxon>Ecdysozoa</taxon>
        <taxon>Nematoda</taxon>
        <taxon>Chromadorea</taxon>
        <taxon>Rhabditida</taxon>
        <taxon>Rhabditina</taxon>
        <taxon>Rhabditomorpha</taxon>
        <taxon>Rhabditoidea</taxon>
        <taxon>Rhabditidae</taxon>
        <taxon>Peloderinae</taxon>
        <taxon>Caenorhabditis</taxon>
    </lineage>
</organism>
<evidence type="ECO:0000256" key="3">
    <source>
        <dbReference type="RuleBase" id="RU004475"/>
    </source>
</evidence>
<name>A0A8S1E8N8_9PELO</name>
<evidence type="ECO:0000313" key="5">
    <source>
        <dbReference type="EMBL" id="CAB3400195.1"/>
    </source>
</evidence>
<dbReference type="Gene3D" id="3.40.50.720">
    <property type="entry name" value="NAD(P)-binding Rossmann-like Domain"/>
    <property type="match status" value="1"/>
</dbReference>
<dbReference type="GO" id="GO:0006694">
    <property type="term" value="P:steroid biosynthetic process"/>
    <property type="evidence" value="ECO:0007669"/>
    <property type="project" value="InterPro"/>
</dbReference>
<comment type="caution">
    <text evidence="5">The sequence shown here is derived from an EMBL/GenBank/DDBJ whole genome shotgun (WGS) entry which is preliminary data.</text>
</comment>